<dbReference type="EMBL" id="CP086364">
    <property type="protein sequence ID" value="UNI24160.1"/>
    <property type="molecule type" value="Genomic_DNA"/>
</dbReference>
<gene>
    <name evidence="2" type="ORF">JDV02_009930</name>
</gene>
<feature type="region of interest" description="Disordered" evidence="1">
    <location>
        <begin position="94"/>
        <end position="114"/>
    </location>
</feature>
<dbReference type="KEGG" id="ptkz:JDV02_009930"/>
<accession>A0A9Q8QQT1</accession>
<protein>
    <submittedName>
        <fullName evidence="2">Uncharacterized protein</fullName>
    </submittedName>
</protein>
<evidence type="ECO:0000313" key="3">
    <source>
        <dbReference type="Proteomes" id="UP000829364"/>
    </source>
</evidence>
<reference evidence="2" key="1">
    <citation type="submission" date="2021-11" db="EMBL/GenBank/DDBJ databases">
        <title>Purpureocillium_takamizusanense_genome.</title>
        <authorList>
            <person name="Nguyen N.-H."/>
        </authorList>
    </citation>
    <scope>NUCLEOTIDE SEQUENCE</scope>
    <source>
        <strain evidence="2">PT3</strain>
    </source>
</reference>
<evidence type="ECO:0000313" key="2">
    <source>
        <dbReference type="EMBL" id="UNI24160.1"/>
    </source>
</evidence>
<dbReference type="Proteomes" id="UP000829364">
    <property type="component" value="Chromosome 11"/>
</dbReference>
<dbReference type="GeneID" id="72071875"/>
<sequence length="114" mass="12759">MTGPGDVELEVPGYQLVRWTGPGHQRPTSRRSVLSWLRGAQRTTFDDRLASLLTDDMGCKDGVRHLDCRRPNTIHAIVRTCMSWTGTVLDEECREGQETATATSPDEHHTAQRA</sequence>
<evidence type="ECO:0000256" key="1">
    <source>
        <dbReference type="SAM" id="MobiDB-lite"/>
    </source>
</evidence>
<dbReference type="RefSeq" id="XP_047847641.1">
    <property type="nucleotide sequence ID" value="XM_047991629.1"/>
</dbReference>
<proteinExistence type="predicted"/>
<keyword evidence="3" id="KW-1185">Reference proteome</keyword>
<organism evidence="2 3">
    <name type="scientific">Purpureocillium takamizusanense</name>
    <dbReference type="NCBI Taxonomy" id="2060973"/>
    <lineage>
        <taxon>Eukaryota</taxon>
        <taxon>Fungi</taxon>
        <taxon>Dikarya</taxon>
        <taxon>Ascomycota</taxon>
        <taxon>Pezizomycotina</taxon>
        <taxon>Sordariomycetes</taxon>
        <taxon>Hypocreomycetidae</taxon>
        <taxon>Hypocreales</taxon>
        <taxon>Ophiocordycipitaceae</taxon>
        <taxon>Purpureocillium</taxon>
    </lineage>
</organism>
<dbReference type="AlphaFoldDB" id="A0A9Q8QQT1"/>
<name>A0A9Q8QQT1_9HYPO</name>
<feature type="compositionally biased region" description="Basic and acidic residues" evidence="1">
    <location>
        <begin position="105"/>
        <end position="114"/>
    </location>
</feature>